<gene>
    <name evidence="1" type="ORF">EUU23_09320</name>
</gene>
<dbReference type="InterPro" id="IPR037210">
    <property type="entry name" value="YoaC-like_sf"/>
</dbReference>
<accession>A0A6I4M6Z8</accession>
<protein>
    <submittedName>
        <fullName evidence="1">Uncharacterized protein</fullName>
    </submittedName>
</protein>
<dbReference type="Proteomes" id="UP000471147">
    <property type="component" value="Unassembled WGS sequence"/>
</dbReference>
<sequence length="314" mass="34638">MSIQPQKVLRILIRKFNDASKIVEASLLLLDGAQSASIGRVTQTSLKTLAEIDSCPLVRLEKKMADMFRVVIPVDSMDVTSWQLAAAYAFKMASEASPRAIDIVLLTHTKHQLDHTSLASHLGPGASKALSKGKSFNLDDGVTLRHATLRTLGYSTRNSIVVAFYADEGMLEMLDGQKGVAGIVAVPEFDGDIYQWIKRWNPVVHGAERKATKPLIDDPVIENALKSITQMSNTAYDVMHPRDKEFAEDVFRILRAKGHALDPVSIKSWAIRTGWKPGAAEELSMVAAKIGKLKNKPSLGAMHDPHGRYERWKS</sequence>
<proteinExistence type="predicted"/>
<dbReference type="AlphaFoldDB" id="A0A6I4M6Z8"/>
<comment type="caution">
    <text evidence="1">The sequence shown here is derived from an EMBL/GenBank/DDBJ whole genome shotgun (WGS) entry which is preliminary data.</text>
</comment>
<reference evidence="1 2" key="1">
    <citation type="submission" date="2019-01" db="EMBL/GenBank/DDBJ databases">
        <title>Sphingorhabdus lacus sp.nov., isolated from an oligotrophic freshwater lake.</title>
        <authorList>
            <person name="Park M."/>
        </authorList>
    </citation>
    <scope>NUCLEOTIDE SEQUENCE [LARGE SCALE GENOMIC DNA]</scope>
    <source>
        <strain evidence="1 2">IMCC26285</strain>
    </source>
</reference>
<organism evidence="1 2">
    <name type="scientific">Sphingorhabdus profundilacus</name>
    <dbReference type="NCBI Taxonomy" id="2509718"/>
    <lineage>
        <taxon>Bacteria</taxon>
        <taxon>Pseudomonadati</taxon>
        <taxon>Pseudomonadota</taxon>
        <taxon>Alphaproteobacteria</taxon>
        <taxon>Sphingomonadales</taxon>
        <taxon>Sphingomonadaceae</taxon>
        <taxon>Sphingorhabdus</taxon>
    </lineage>
</organism>
<name>A0A6I4M6Z8_9SPHN</name>
<dbReference type="OrthoDB" id="8064846at2"/>
<evidence type="ECO:0000313" key="2">
    <source>
        <dbReference type="Proteomes" id="UP000471147"/>
    </source>
</evidence>
<dbReference type="Gene3D" id="1.20.1290.30">
    <property type="match status" value="1"/>
</dbReference>
<dbReference type="RefSeq" id="WP_160353879.1">
    <property type="nucleotide sequence ID" value="NZ_SDWJ01000002.1"/>
</dbReference>
<keyword evidence="2" id="KW-1185">Reference proteome</keyword>
<dbReference type="EMBL" id="SDWJ01000002">
    <property type="protein sequence ID" value="MVZ97905.1"/>
    <property type="molecule type" value="Genomic_DNA"/>
</dbReference>
<evidence type="ECO:0000313" key="1">
    <source>
        <dbReference type="EMBL" id="MVZ97905.1"/>
    </source>
</evidence>